<dbReference type="SMART" id="SM00387">
    <property type="entry name" value="HATPase_c"/>
    <property type="match status" value="1"/>
</dbReference>
<comment type="caution">
    <text evidence="14">The sequence shown here is derived from an EMBL/GenBank/DDBJ whole genome shotgun (WGS) entry which is preliminary data.</text>
</comment>
<keyword evidence="5" id="KW-0808">Transferase</keyword>
<comment type="catalytic activity">
    <reaction evidence="1">
        <text>ATP + protein L-histidine = ADP + protein N-phospho-L-histidine.</text>
        <dbReference type="EC" id="2.7.13.3"/>
    </reaction>
</comment>
<feature type="transmembrane region" description="Helical" evidence="11">
    <location>
        <begin position="160"/>
        <end position="183"/>
    </location>
</feature>
<evidence type="ECO:0000256" key="8">
    <source>
        <dbReference type="ARBA" id="ARBA00022989"/>
    </source>
</evidence>
<evidence type="ECO:0000256" key="4">
    <source>
        <dbReference type="ARBA" id="ARBA00022553"/>
    </source>
</evidence>
<dbReference type="InterPro" id="IPR004358">
    <property type="entry name" value="Sig_transdc_His_kin-like_C"/>
</dbReference>
<evidence type="ECO:0000259" key="12">
    <source>
        <dbReference type="PROSITE" id="PS50109"/>
    </source>
</evidence>
<dbReference type="InterPro" id="IPR005467">
    <property type="entry name" value="His_kinase_dom"/>
</dbReference>
<name>A0A6L9W4P6_9ACTN</name>
<comment type="subcellular location">
    <subcellularLocation>
        <location evidence="2">Cell membrane</location>
    </subcellularLocation>
</comment>
<dbReference type="InterPro" id="IPR036890">
    <property type="entry name" value="HATPase_C_sf"/>
</dbReference>
<dbReference type="Pfam" id="PF00512">
    <property type="entry name" value="HisKA"/>
    <property type="match status" value="1"/>
</dbReference>
<evidence type="ECO:0000256" key="10">
    <source>
        <dbReference type="ARBA" id="ARBA00023136"/>
    </source>
</evidence>
<dbReference type="Pfam" id="PF00672">
    <property type="entry name" value="HAMP"/>
    <property type="match status" value="1"/>
</dbReference>
<dbReference type="SMART" id="SM00304">
    <property type="entry name" value="HAMP"/>
    <property type="match status" value="1"/>
</dbReference>
<gene>
    <name evidence="14" type="ORF">GCU60_13445</name>
</gene>
<dbReference type="SMART" id="SM00388">
    <property type="entry name" value="HisKA"/>
    <property type="match status" value="1"/>
</dbReference>
<proteinExistence type="predicted"/>
<feature type="domain" description="Histidine kinase" evidence="12">
    <location>
        <begin position="245"/>
        <end position="460"/>
    </location>
</feature>
<dbReference type="PRINTS" id="PR00344">
    <property type="entry name" value="BCTRLSENSOR"/>
</dbReference>
<evidence type="ECO:0000256" key="6">
    <source>
        <dbReference type="ARBA" id="ARBA00022692"/>
    </source>
</evidence>
<evidence type="ECO:0000256" key="2">
    <source>
        <dbReference type="ARBA" id="ARBA00004236"/>
    </source>
</evidence>
<keyword evidence="7 14" id="KW-0418">Kinase</keyword>
<dbReference type="RefSeq" id="WP_163206041.1">
    <property type="nucleotide sequence ID" value="NZ_JAAGWG010000019.1"/>
</dbReference>
<dbReference type="EC" id="2.7.13.3" evidence="3"/>
<dbReference type="CDD" id="cd00075">
    <property type="entry name" value="HATPase"/>
    <property type="match status" value="1"/>
</dbReference>
<dbReference type="PANTHER" id="PTHR45436">
    <property type="entry name" value="SENSOR HISTIDINE KINASE YKOH"/>
    <property type="match status" value="1"/>
</dbReference>
<dbReference type="AlphaFoldDB" id="A0A6L9W4P6"/>
<dbReference type="SUPFAM" id="SSF55874">
    <property type="entry name" value="ATPase domain of HSP90 chaperone/DNA topoisomerase II/histidine kinase"/>
    <property type="match status" value="1"/>
</dbReference>
<evidence type="ECO:0000256" key="1">
    <source>
        <dbReference type="ARBA" id="ARBA00000085"/>
    </source>
</evidence>
<dbReference type="PROSITE" id="PS50885">
    <property type="entry name" value="HAMP"/>
    <property type="match status" value="1"/>
</dbReference>
<dbReference type="GO" id="GO:0000155">
    <property type="term" value="F:phosphorelay sensor kinase activity"/>
    <property type="evidence" value="ECO:0007669"/>
    <property type="project" value="InterPro"/>
</dbReference>
<dbReference type="InterPro" id="IPR003660">
    <property type="entry name" value="HAMP_dom"/>
</dbReference>
<dbReference type="GO" id="GO:0005886">
    <property type="term" value="C:plasma membrane"/>
    <property type="evidence" value="ECO:0007669"/>
    <property type="project" value="UniProtKB-SubCell"/>
</dbReference>
<keyword evidence="4" id="KW-0597">Phosphoprotein</keyword>
<dbReference type="Gene3D" id="1.10.287.130">
    <property type="match status" value="1"/>
</dbReference>
<evidence type="ECO:0000256" key="11">
    <source>
        <dbReference type="SAM" id="Phobius"/>
    </source>
</evidence>
<evidence type="ECO:0000313" key="14">
    <source>
        <dbReference type="EMBL" id="NEK86749.1"/>
    </source>
</evidence>
<dbReference type="EMBL" id="JAAGWG010000019">
    <property type="protein sequence ID" value="NEK86749.1"/>
    <property type="molecule type" value="Genomic_DNA"/>
</dbReference>
<evidence type="ECO:0000256" key="9">
    <source>
        <dbReference type="ARBA" id="ARBA00023012"/>
    </source>
</evidence>
<organism evidence="14 15">
    <name type="scientific">Blastococcus saxobsidens</name>
    <dbReference type="NCBI Taxonomy" id="138336"/>
    <lineage>
        <taxon>Bacteria</taxon>
        <taxon>Bacillati</taxon>
        <taxon>Actinomycetota</taxon>
        <taxon>Actinomycetes</taxon>
        <taxon>Geodermatophilales</taxon>
        <taxon>Geodermatophilaceae</taxon>
        <taxon>Blastococcus</taxon>
    </lineage>
</organism>
<dbReference type="Gene3D" id="3.30.565.10">
    <property type="entry name" value="Histidine kinase-like ATPase, C-terminal domain"/>
    <property type="match status" value="1"/>
</dbReference>
<evidence type="ECO:0000259" key="13">
    <source>
        <dbReference type="PROSITE" id="PS50885"/>
    </source>
</evidence>
<evidence type="ECO:0000256" key="5">
    <source>
        <dbReference type="ARBA" id="ARBA00022679"/>
    </source>
</evidence>
<keyword evidence="9" id="KW-0902">Two-component regulatory system</keyword>
<dbReference type="Gene3D" id="6.10.340.10">
    <property type="match status" value="1"/>
</dbReference>
<keyword evidence="10 11" id="KW-0472">Membrane</keyword>
<accession>A0A6L9W4P6</accession>
<dbReference type="InterPro" id="IPR036097">
    <property type="entry name" value="HisK_dim/P_sf"/>
</dbReference>
<sequence length="462" mass="48895">MSAASWTRTLRGRVTLAFTAVAVVLSLVLAVGVWLGVSRYLLLGRERATLAQTTANAAQVQRAASAEGLSPEQLLSQLPRESGSTSLIADGDRWITSSLGIGRDDLPAELRRTVLDGTPARQRFQVDGRTVLAIGLPLEGSGEAYFEVFPLEELDDTYRVLAGVLAAAVLAVVPASLLVGSWATRPTLRPLDRVSAAAAAVAAGDLDARIDPQGDPALVPIARSFDTTVSALQERVRSDARFAADVSHELRSPLTTMLGALALLAEHEEDLPEDGREGLALLQAEVVRFERLVADLLEISRGDAGSADAVLEEVHLPALVRESLSRRRVEGRPTAPLVVAPDAADVVVLADKRRLERVIGNLVENADKHGGGVTAVRVEAGPADARLVVDDAGPGIPEHERSRVFERFARGRDTNRARTDGAGLGLSLVTRHVSAMGGRVAVSDSPDGGARFTVTLPLQDAP</sequence>
<dbReference type="PANTHER" id="PTHR45436:SF5">
    <property type="entry name" value="SENSOR HISTIDINE KINASE TRCS"/>
    <property type="match status" value="1"/>
</dbReference>
<dbReference type="PROSITE" id="PS50109">
    <property type="entry name" value="HIS_KIN"/>
    <property type="match status" value="1"/>
</dbReference>
<reference evidence="14 15" key="1">
    <citation type="submission" date="2019-12" db="EMBL/GenBank/DDBJ databases">
        <title>the WGS of Blastococcus saxobsidens 67B17.</title>
        <authorList>
            <person name="Jiang Z."/>
        </authorList>
    </citation>
    <scope>NUCLEOTIDE SEQUENCE [LARGE SCALE GENOMIC DNA]</scope>
    <source>
        <strain evidence="14 15">67B17</strain>
    </source>
</reference>
<keyword evidence="6 11" id="KW-0812">Transmembrane</keyword>
<evidence type="ECO:0000256" key="7">
    <source>
        <dbReference type="ARBA" id="ARBA00022777"/>
    </source>
</evidence>
<dbReference type="Proteomes" id="UP000479241">
    <property type="component" value="Unassembled WGS sequence"/>
</dbReference>
<keyword evidence="8 11" id="KW-1133">Transmembrane helix</keyword>
<dbReference type="InterPro" id="IPR050428">
    <property type="entry name" value="TCS_sensor_his_kinase"/>
</dbReference>
<feature type="domain" description="HAMP" evidence="13">
    <location>
        <begin position="185"/>
        <end position="237"/>
    </location>
</feature>
<dbReference type="InterPro" id="IPR003594">
    <property type="entry name" value="HATPase_dom"/>
</dbReference>
<dbReference type="InterPro" id="IPR003661">
    <property type="entry name" value="HisK_dim/P_dom"/>
</dbReference>
<dbReference type="CDD" id="cd00082">
    <property type="entry name" value="HisKA"/>
    <property type="match status" value="1"/>
</dbReference>
<dbReference type="SUPFAM" id="SSF47384">
    <property type="entry name" value="Homodimeric domain of signal transducing histidine kinase"/>
    <property type="match status" value="1"/>
</dbReference>
<protein>
    <recommendedName>
        <fullName evidence="3">histidine kinase</fullName>
        <ecNumber evidence="3">2.7.13.3</ecNumber>
    </recommendedName>
</protein>
<dbReference type="Pfam" id="PF02518">
    <property type="entry name" value="HATPase_c"/>
    <property type="match status" value="1"/>
</dbReference>
<evidence type="ECO:0000313" key="15">
    <source>
        <dbReference type="Proteomes" id="UP000479241"/>
    </source>
</evidence>
<evidence type="ECO:0000256" key="3">
    <source>
        <dbReference type="ARBA" id="ARBA00012438"/>
    </source>
</evidence>